<gene>
    <name evidence="1" type="ORF">KHX94_08395</name>
</gene>
<accession>A0ABX8DI58</accession>
<proteinExistence type="predicted"/>
<protein>
    <recommendedName>
        <fullName evidence="3">TetR family transcriptional regulator</fullName>
    </recommendedName>
</protein>
<dbReference type="RefSeq" id="WP_213683056.1">
    <property type="nucleotide sequence ID" value="NZ_CP074572.1"/>
</dbReference>
<evidence type="ECO:0000313" key="1">
    <source>
        <dbReference type="EMBL" id="QVK24468.1"/>
    </source>
</evidence>
<keyword evidence="2" id="KW-1185">Reference proteome</keyword>
<dbReference type="EMBL" id="CP074572">
    <property type="protein sequence ID" value="QVK24468.1"/>
    <property type="molecule type" value="Genomic_DNA"/>
</dbReference>
<dbReference type="Proteomes" id="UP000676428">
    <property type="component" value="Chromosome"/>
</dbReference>
<sequence>MIHYHDPALFLRMLVAAIVFPLTVPEIAPSNDHEDIAQRVIREVSNIYLQLPQNQ</sequence>
<reference evidence="1 2" key="1">
    <citation type="journal article" date="2012" name="Int. J. Syst. Evol. Microbiol.">
        <title>Shewanella dokdonensis sp. nov., isolated from seawater.</title>
        <authorList>
            <person name="Sung H.R."/>
            <person name="Yoon J.H."/>
            <person name="Ghim S.Y."/>
        </authorList>
    </citation>
    <scope>NUCLEOTIDE SEQUENCE [LARGE SCALE GENOMIC DNA]</scope>
    <source>
        <strain evidence="1 2">DSM 23626</strain>
    </source>
</reference>
<organism evidence="1 2">
    <name type="scientific">Shewanella dokdonensis</name>
    <dbReference type="NCBI Taxonomy" id="712036"/>
    <lineage>
        <taxon>Bacteria</taxon>
        <taxon>Pseudomonadati</taxon>
        <taxon>Pseudomonadota</taxon>
        <taxon>Gammaproteobacteria</taxon>
        <taxon>Alteromonadales</taxon>
        <taxon>Shewanellaceae</taxon>
        <taxon>Shewanella</taxon>
    </lineage>
</organism>
<evidence type="ECO:0008006" key="3">
    <source>
        <dbReference type="Google" id="ProtNLM"/>
    </source>
</evidence>
<name>A0ABX8DI58_9GAMM</name>
<evidence type="ECO:0000313" key="2">
    <source>
        <dbReference type="Proteomes" id="UP000676428"/>
    </source>
</evidence>